<evidence type="ECO:0000313" key="2">
    <source>
        <dbReference type="Proteomes" id="UP000238701"/>
    </source>
</evidence>
<name>A0A2U3JXF8_9BACT</name>
<organism evidence="1 2">
    <name type="scientific">Candidatus Sulfotelmatobacter kueseliae</name>
    <dbReference type="NCBI Taxonomy" id="2042962"/>
    <lineage>
        <taxon>Bacteria</taxon>
        <taxon>Pseudomonadati</taxon>
        <taxon>Acidobacteriota</taxon>
        <taxon>Terriglobia</taxon>
        <taxon>Terriglobales</taxon>
        <taxon>Candidatus Korobacteraceae</taxon>
        <taxon>Candidatus Sulfotelmatobacter</taxon>
    </lineage>
</organism>
<dbReference type="Proteomes" id="UP000238701">
    <property type="component" value="Unassembled WGS sequence"/>
</dbReference>
<protein>
    <recommendedName>
        <fullName evidence="3">Helix-turn-helix domain-containing protein</fullName>
    </recommendedName>
</protein>
<dbReference type="EMBL" id="OMOD01000006">
    <property type="protein sequence ID" value="SPF32105.1"/>
    <property type="molecule type" value="Genomic_DNA"/>
</dbReference>
<sequence length="95" mass="10928">MSAQSLDVRSSQPIEREAPKPFAVPLLSPKTTFELIDAPELAKRLNLPVSWIRAHCRRRTLDELPVVRFGKYCRFRWGSPELEKWIAAHEVSSRG</sequence>
<gene>
    <name evidence="1" type="ORF">SBA1_1030039</name>
</gene>
<evidence type="ECO:0000313" key="1">
    <source>
        <dbReference type="EMBL" id="SPF32105.1"/>
    </source>
</evidence>
<proteinExistence type="predicted"/>
<reference evidence="2" key="1">
    <citation type="submission" date="2018-02" db="EMBL/GenBank/DDBJ databases">
        <authorList>
            <person name="Hausmann B."/>
        </authorList>
    </citation>
    <scope>NUCLEOTIDE SEQUENCE [LARGE SCALE GENOMIC DNA]</scope>
    <source>
        <strain evidence="2">Peat soil MAG SbA1</strain>
    </source>
</reference>
<accession>A0A2U3JXF8</accession>
<dbReference type="AlphaFoldDB" id="A0A2U3JXF8"/>
<evidence type="ECO:0008006" key="3">
    <source>
        <dbReference type="Google" id="ProtNLM"/>
    </source>
</evidence>